<evidence type="ECO:0000256" key="11">
    <source>
        <dbReference type="ARBA" id="ARBA00047836"/>
    </source>
</evidence>
<evidence type="ECO:0000256" key="10">
    <source>
        <dbReference type="ARBA" id="ARBA00023270"/>
    </source>
</evidence>
<reference evidence="16 17" key="2">
    <citation type="submission" date="2020-03" db="EMBL/GenBank/DDBJ databases">
        <authorList>
            <person name="Ichikawa N."/>
            <person name="Kimura A."/>
            <person name="Kitahashi Y."/>
            <person name="Uohara A."/>
        </authorList>
    </citation>
    <scope>NUCLEOTIDE SEQUENCE [LARGE SCALE GENOMIC DNA]</scope>
    <source>
        <strain evidence="16 17">NBRC 107702</strain>
    </source>
</reference>
<evidence type="ECO:0000256" key="1">
    <source>
        <dbReference type="ARBA" id="ARBA00003294"/>
    </source>
</evidence>
<feature type="binding site" evidence="12 15">
    <location>
        <position position="213"/>
    </location>
    <ligand>
        <name>pyruvate</name>
        <dbReference type="ChEBI" id="CHEBI:15361"/>
    </ligand>
</feature>
<dbReference type="SMART" id="SM01130">
    <property type="entry name" value="DHDPS"/>
    <property type="match status" value="1"/>
</dbReference>
<dbReference type="SUPFAM" id="SSF51569">
    <property type="entry name" value="Aldolase"/>
    <property type="match status" value="1"/>
</dbReference>
<protein>
    <recommendedName>
        <fullName evidence="4 12">4-hydroxy-tetrahydrodipicolinate synthase</fullName>
        <shortName evidence="12">HTPA synthase</shortName>
        <ecNumber evidence="4 12">4.3.3.7</ecNumber>
    </recommendedName>
</protein>
<evidence type="ECO:0000256" key="13">
    <source>
        <dbReference type="PIRNR" id="PIRNR001365"/>
    </source>
</evidence>
<dbReference type="Pfam" id="PF00701">
    <property type="entry name" value="DHDPS"/>
    <property type="match status" value="1"/>
</dbReference>
<comment type="subcellular location">
    <subcellularLocation>
        <location evidence="12">Cytoplasm</location>
    </subcellularLocation>
</comment>
<dbReference type="KEGG" id="pfla:Pflav_030040"/>
<evidence type="ECO:0000256" key="9">
    <source>
        <dbReference type="ARBA" id="ARBA00023239"/>
    </source>
</evidence>
<dbReference type="RefSeq" id="WP_173036603.1">
    <property type="nucleotide sequence ID" value="NZ_AP022870.1"/>
</dbReference>
<proteinExistence type="inferred from homology"/>
<comment type="pathway">
    <text evidence="2 12">Amino-acid biosynthesis; L-lysine biosynthesis via DAP pathway; (S)-tetrahydrodipicolinate from L-aspartate: step 3/4.</text>
</comment>
<evidence type="ECO:0000313" key="16">
    <source>
        <dbReference type="EMBL" id="BCB76594.1"/>
    </source>
</evidence>
<keyword evidence="9 12" id="KW-0456">Lyase</keyword>
<dbReference type="PANTHER" id="PTHR12128">
    <property type="entry name" value="DIHYDRODIPICOLINATE SYNTHASE"/>
    <property type="match status" value="1"/>
</dbReference>
<feature type="site" description="Part of a proton relay during catalysis" evidence="12">
    <location>
        <position position="52"/>
    </location>
</feature>
<dbReference type="Gene3D" id="3.20.20.70">
    <property type="entry name" value="Aldolase class I"/>
    <property type="match status" value="1"/>
</dbReference>
<dbReference type="PRINTS" id="PR00146">
    <property type="entry name" value="DHPICSNTHASE"/>
</dbReference>
<comment type="subunit">
    <text evidence="12">Homotetramer; dimer of dimers.</text>
</comment>
<reference evidence="16 17" key="1">
    <citation type="submission" date="2020-03" db="EMBL/GenBank/DDBJ databases">
        <title>Whole genome shotgun sequence of Phytohabitans flavus NBRC 107702.</title>
        <authorList>
            <person name="Komaki H."/>
            <person name="Tamura T."/>
        </authorList>
    </citation>
    <scope>NUCLEOTIDE SEQUENCE [LARGE SCALE GENOMIC DNA]</scope>
    <source>
        <strain evidence="16 17">NBRC 107702</strain>
    </source>
</reference>
<comment type="caution">
    <text evidence="12">Was originally thought to be a dihydrodipicolinate synthase (DHDPS), catalyzing the condensation of (S)-aspartate-beta-semialdehyde [(S)-ASA] and pyruvate to dihydrodipicolinate (DHDP). However, it was shown in E.coli that the product of the enzymatic reaction is not dihydrodipicolinate but in fact (4S)-4-hydroxy-2,3,4,5-tetrahydro-(2S)-dipicolinic acid (HTPA), and that the consecutive dehydration reaction leading to DHDP is not spontaneous but catalyzed by DapB.</text>
</comment>
<evidence type="ECO:0000256" key="7">
    <source>
        <dbReference type="ARBA" id="ARBA00022915"/>
    </source>
</evidence>
<evidence type="ECO:0000256" key="4">
    <source>
        <dbReference type="ARBA" id="ARBA00012086"/>
    </source>
</evidence>
<evidence type="ECO:0000256" key="12">
    <source>
        <dbReference type="HAMAP-Rule" id="MF_00418"/>
    </source>
</evidence>
<dbReference type="HAMAP" id="MF_00418">
    <property type="entry name" value="DapA"/>
    <property type="match status" value="1"/>
</dbReference>
<feature type="site" description="Part of a proton relay during catalysis" evidence="12">
    <location>
        <position position="115"/>
    </location>
</feature>
<dbReference type="PIRSF" id="PIRSF001365">
    <property type="entry name" value="DHDPS"/>
    <property type="match status" value="1"/>
</dbReference>
<gene>
    <name evidence="16" type="primary">dapA_1</name>
    <name evidence="12" type="synonym">dapA</name>
    <name evidence="16" type="ORF">Pflav_030040</name>
</gene>
<feature type="binding site" evidence="12 15">
    <location>
        <position position="53"/>
    </location>
    <ligand>
        <name>pyruvate</name>
        <dbReference type="ChEBI" id="CHEBI:15361"/>
    </ligand>
</feature>
<accession>A0A6F8XRY4</accession>
<dbReference type="InterPro" id="IPR020625">
    <property type="entry name" value="Schiff_base-form_aldolases_AS"/>
</dbReference>
<evidence type="ECO:0000256" key="2">
    <source>
        <dbReference type="ARBA" id="ARBA00005120"/>
    </source>
</evidence>
<evidence type="ECO:0000256" key="14">
    <source>
        <dbReference type="PIRSR" id="PIRSR001365-1"/>
    </source>
</evidence>
<keyword evidence="10 12" id="KW-0704">Schiff base</keyword>
<dbReference type="UniPathway" id="UPA00034">
    <property type="reaction ID" value="UER00017"/>
</dbReference>
<dbReference type="GO" id="GO:0008840">
    <property type="term" value="F:4-hydroxy-tetrahydrodipicolinate synthase activity"/>
    <property type="evidence" value="ECO:0007669"/>
    <property type="project" value="UniProtKB-UniRule"/>
</dbReference>
<dbReference type="GO" id="GO:0005737">
    <property type="term" value="C:cytoplasm"/>
    <property type="evidence" value="ECO:0007669"/>
    <property type="project" value="UniProtKB-SubCell"/>
</dbReference>
<dbReference type="Proteomes" id="UP000502508">
    <property type="component" value="Chromosome"/>
</dbReference>
<comment type="similarity">
    <text evidence="3 12 13">Belongs to the DapA family.</text>
</comment>
<name>A0A6F8XRY4_9ACTN</name>
<feature type="active site" description="Schiff-base intermediate with substrate" evidence="12 14">
    <location>
        <position position="171"/>
    </location>
</feature>
<organism evidence="16 17">
    <name type="scientific">Phytohabitans flavus</name>
    <dbReference type="NCBI Taxonomy" id="1076124"/>
    <lineage>
        <taxon>Bacteria</taxon>
        <taxon>Bacillati</taxon>
        <taxon>Actinomycetota</taxon>
        <taxon>Actinomycetes</taxon>
        <taxon>Micromonosporales</taxon>
        <taxon>Micromonosporaceae</taxon>
    </lineage>
</organism>
<sequence>MRFRANPATIRGSIAPVVTPFTAGGELDTEGLRRLVRWQRANGSHGISIGGSTGEPSALSADERIAAMRVVSEETADEIPFLPGTGAATLDETLRLTAAAREMGADAVLVITPYYARPTQHGLYAWYSTVAREFPDLPIVVYNVPSRTAVDIAPETIARLRRDFANVVGVKETTKDFEHFSRVFYAAGRDTLVWSGIELLCLPLLSLGGIGFVSAVANIAPGAVARMFDAADAGDLETAQALHYALHPLVDLIFVETNPAPAKWVLAQAGLIGSGFVRPPLVTPSPSGIEQISRLLVEGAEVLDETVGAVAAQLAAPIPQPAAS</sequence>
<keyword evidence="8 12" id="KW-0457">Lysine biosynthesis</keyword>
<dbReference type="InterPro" id="IPR002220">
    <property type="entry name" value="DapA-like"/>
</dbReference>
<evidence type="ECO:0000256" key="8">
    <source>
        <dbReference type="ARBA" id="ARBA00023154"/>
    </source>
</evidence>
<dbReference type="InterPro" id="IPR005263">
    <property type="entry name" value="DapA"/>
</dbReference>
<comment type="catalytic activity">
    <reaction evidence="11 12">
        <text>L-aspartate 4-semialdehyde + pyruvate = (2S,4S)-4-hydroxy-2,3,4,5-tetrahydrodipicolinate + H2O + H(+)</text>
        <dbReference type="Rhea" id="RHEA:34171"/>
        <dbReference type="ChEBI" id="CHEBI:15361"/>
        <dbReference type="ChEBI" id="CHEBI:15377"/>
        <dbReference type="ChEBI" id="CHEBI:15378"/>
        <dbReference type="ChEBI" id="CHEBI:67139"/>
        <dbReference type="ChEBI" id="CHEBI:537519"/>
        <dbReference type="EC" id="4.3.3.7"/>
    </reaction>
</comment>
<feature type="active site" description="Proton donor/acceptor" evidence="12 14">
    <location>
        <position position="142"/>
    </location>
</feature>
<keyword evidence="6 12" id="KW-0028">Amino-acid biosynthesis</keyword>
<dbReference type="PROSITE" id="PS00666">
    <property type="entry name" value="DHDPS_2"/>
    <property type="match status" value="1"/>
</dbReference>
<evidence type="ECO:0000313" key="17">
    <source>
        <dbReference type="Proteomes" id="UP000502508"/>
    </source>
</evidence>
<dbReference type="InterPro" id="IPR013785">
    <property type="entry name" value="Aldolase_TIM"/>
</dbReference>
<dbReference type="AlphaFoldDB" id="A0A6F8XRY4"/>
<evidence type="ECO:0000256" key="3">
    <source>
        <dbReference type="ARBA" id="ARBA00007592"/>
    </source>
</evidence>
<evidence type="ECO:0000256" key="15">
    <source>
        <dbReference type="PIRSR" id="PIRSR001365-2"/>
    </source>
</evidence>
<dbReference type="CDD" id="cd00950">
    <property type="entry name" value="DHDPS"/>
    <property type="match status" value="1"/>
</dbReference>
<evidence type="ECO:0000256" key="6">
    <source>
        <dbReference type="ARBA" id="ARBA00022605"/>
    </source>
</evidence>
<keyword evidence="7 12" id="KW-0220">Diaminopimelate biosynthesis</keyword>
<dbReference type="EC" id="4.3.3.7" evidence="4 12"/>
<dbReference type="GO" id="GO:0009089">
    <property type="term" value="P:lysine biosynthetic process via diaminopimelate"/>
    <property type="evidence" value="ECO:0007669"/>
    <property type="project" value="UniProtKB-UniRule"/>
</dbReference>
<dbReference type="NCBIfam" id="TIGR00674">
    <property type="entry name" value="dapA"/>
    <property type="match status" value="1"/>
</dbReference>
<keyword evidence="5 12" id="KW-0963">Cytoplasm</keyword>
<dbReference type="GO" id="GO:0019877">
    <property type="term" value="P:diaminopimelate biosynthetic process"/>
    <property type="evidence" value="ECO:0007669"/>
    <property type="project" value="UniProtKB-UniRule"/>
</dbReference>
<evidence type="ECO:0000256" key="5">
    <source>
        <dbReference type="ARBA" id="ARBA00022490"/>
    </source>
</evidence>
<dbReference type="PANTHER" id="PTHR12128:SF66">
    <property type="entry name" value="4-HYDROXY-2-OXOGLUTARATE ALDOLASE, MITOCHONDRIAL"/>
    <property type="match status" value="1"/>
</dbReference>
<comment type="function">
    <text evidence="1 12">Catalyzes the condensation of (S)-aspartate-beta-semialdehyde [(S)-ASA] and pyruvate to 4-hydroxy-tetrahydrodipicolinate (HTPA).</text>
</comment>
<keyword evidence="17" id="KW-1185">Reference proteome</keyword>
<dbReference type="EMBL" id="AP022870">
    <property type="protein sequence ID" value="BCB76594.1"/>
    <property type="molecule type" value="Genomic_DNA"/>
</dbReference>